<dbReference type="GO" id="GO:0046856">
    <property type="term" value="P:phosphatidylinositol dephosphorylation"/>
    <property type="evidence" value="ECO:0007669"/>
    <property type="project" value="InterPro"/>
</dbReference>
<dbReference type="eggNOG" id="KOG0565">
    <property type="taxonomic scope" value="Eukaryota"/>
</dbReference>
<dbReference type="RefSeq" id="XP_002116271.1">
    <property type="nucleotide sequence ID" value="XM_002116235.1"/>
</dbReference>
<dbReference type="InterPro" id="IPR000300">
    <property type="entry name" value="IPPc"/>
</dbReference>
<sequence length="757" mass="86866">MASNINSKLLSCQAYDPSLTAEKAVELVQATEMQGAFVIRPSGSAKGDLTITAYWDGKIYHHRIIITPTRIIVPEVSKPGGIPENLKYFTDLNSVTAYYKDNFKLVFKTLTPLNVAETHLNHHQARPLPQPIPTNSHNQPRSNDAQLTPGSSIKTSTNPFKNIKGEQTPANQRKPHIHIIRGDRFADDGNQLVFDNVSDILNFRRREEGVYGIDKIPRNSISSNRHHNEVFEEAHRQFGRLSYGYQETQLLQDYLRQGINKDVEGIQNGELSCERLETLLLSLASKVNKEMDGYYNYLKNLEQVLMRLTEPSEIPCKFLTRTDEWKNRQMTLGDMVCQFEVCKNLITEIHKKFYKMMEVKAATNINEFNHAESYEFVDISERTDRNSDDEDIDNENYDKLQFSTLERNTNPIQTMSEPDTSHEGQNMFAFNESTLFSDQEPQPNFEDLDKFYGILDSLSSDLTPKAKVKIFVGTWNMGGNLSKAPNIRPWLTCQGSTNISSSLQEGYDIYVIGTQESGMSNLTTWTNHVKNLLNQMTAKFYVKLDALGLVQMKIAVFCSLDYHKVITNIKHDFVRTGNIPGVPRFGNKGAVAISFQLHQTHFCFINSHLAARAENLVKRNDEVQRIAQNLRLGNFQSKLQDVTHQFHHIFWFGDLNYRVDANISEVNEKVINKQFTGLLNKDQLNQQKSDGIIFFDWEEKQIDFAPTYRLVVGSNNRYMCYKNKGKNKLIVNAHSWCDRILWKSYPQQKVKCLAYGK</sequence>
<keyword evidence="6" id="KW-0391">Immunity</keyword>
<keyword evidence="5" id="KW-0399">Innate immunity</keyword>
<dbReference type="OrthoDB" id="7862313at2759"/>
<keyword evidence="7" id="KW-1064">Adaptive immunity</keyword>
<feature type="compositionally biased region" description="Polar residues" evidence="11">
    <location>
        <begin position="133"/>
        <end position="160"/>
    </location>
</feature>
<dbReference type="InterPro" id="IPR036860">
    <property type="entry name" value="SH2_dom_sf"/>
</dbReference>
<evidence type="ECO:0000256" key="11">
    <source>
        <dbReference type="SAM" id="MobiDB-lite"/>
    </source>
</evidence>
<dbReference type="PANTHER" id="PTHR46051">
    <property type="entry name" value="SH2 DOMAIN-CONTAINING PROTEIN"/>
    <property type="match status" value="1"/>
</dbReference>
<dbReference type="PANTHER" id="PTHR46051:SF1">
    <property type="entry name" value="INOSITOL POLYPHOSPHATE-RELATED PHOSPHATASE DOMAIN-CONTAINING PROTEIN"/>
    <property type="match status" value="1"/>
</dbReference>
<dbReference type="GO" id="GO:0034485">
    <property type="term" value="F:phosphatidylinositol-3,4,5-trisphosphate 5-phosphatase activity"/>
    <property type="evidence" value="ECO:0007669"/>
    <property type="project" value="UniProtKB-EC"/>
</dbReference>
<evidence type="ECO:0000256" key="9">
    <source>
        <dbReference type="ARBA" id="ARBA00023212"/>
    </source>
</evidence>
<comment type="subcellular location">
    <subcellularLocation>
        <location evidence="2">Cytoplasm</location>
        <location evidence="2">Cytoskeleton</location>
    </subcellularLocation>
    <subcellularLocation>
        <location evidence="1">Membrane</location>
        <topology evidence="1">Peripheral membrane protein</topology>
    </subcellularLocation>
</comment>
<accession>B3S7K0</accession>
<evidence type="ECO:0000256" key="8">
    <source>
        <dbReference type="ARBA" id="ARBA00023136"/>
    </source>
</evidence>
<dbReference type="Proteomes" id="UP000009022">
    <property type="component" value="Unassembled WGS sequence"/>
</dbReference>
<keyword evidence="10" id="KW-0727">SH2 domain</keyword>
<comment type="similarity">
    <text evidence="3">Belongs to the inositol 1,4,5-trisphosphate 5-phosphatase family.</text>
</comment>
<feature type="region of interest" description="Disordered" evidence="11">
    <location>
        <begin position="122"/>
        <end position="176"/>
    </location>
</feature>
<name>B3S7K0_TRIAD</name>
<keyword evidence="8" id="KW-0472">Membrane</keyword>
<proteinExistence type="inferred from homology"/>
<evidence type="ECO:0000256" key="4">
    <source>
        <dbReference type="ARBA" id="ARBA00012981"/>
    </source>
</evidence>
<evidence type="ECO:0000256" key="5">
    <source>
        <dbReference type="ARBA" id="ARBA00022588"/>
    </source>
</evidence>
<dbReference type="GO" id="GO:0009966">
    <property type="term" value="P:regulation of signal transduction"/>
    <property type="evidence" value="ECO:0000318"/>
    <property type="project" value="GO_Central"/>
</dbReference>
<evidence type="ECO:0000313" key="14">
    <source>
        <dbReference type="Proteomes" id="UP000009022"/>
    </source>
</evidence>
<dbReference type="KEGG" id="tad:TRIADDRAFT_60194"/>
<dbReference type="SUPFAM" id="SSF56219">
    <property type="entry name" value="DNase I-like"/>
    <property type="match status" value="1"/>
</dbReference>
<keyword evidence="14" id="KW-1185">Reference proteome</keyword>
<protein>
    <recommendedName>
        <fullName evidence="4">phosphatidylinositol-3,4,5-trisphosphate 5-phosphatase</fullName>
        <ecNumber evidence="4">3.1.3.86</ecNumber>
    </recommendedName>
</protein>
<organism evidence="13 14">
    <name type="scientific">Trichoplax adhaerens</name>
    <name type="common">Trichoplax reptans</name>
    <dbReference type="NCBI Taxonomy" id="10228"/>
    <lineage>
        <taxon>Eukaryota</taxon>
        <taxon>Metazoa</taxon>
        <taxon>Placozoa</taxon>
        <taxon>Uniplacotomia</taxon>
        <taxon>Trichoplacea</taxon>
        <taxon>Trichoplacidae</taxon>
        <taxon>Trichoplax</taxon>
    </lineage>
</organism>
<dbReference type="InterPro" id="IPR000980">
    <property type="entry name" value="SH2"/>
</dbReference>
<dbReference type="HOGENOM" id="CLU_007493_1_0_1"/>
<dbReference type="CTD" id="6757484"/>
<keyword evidence="9" id="KW-0206">Cytoskeleton</keyword>
<dbReference type="SMART" id="SM00252">
    <property type="entry name" value="SH2"/>
    <property type="match status" value="1"/>
</dbReference>
<dbReference type="Gene3D" id="3.30.505.10">
    <property type="entry name" value="SH2 domain"/>
    <property type="match status" value="1"/>
</dbReference>
<dbReference type="EC" id="3.1.3.86" evidence="4"/>
<keyword evidence="9" id="KW-0963">Cytoplasm</keyword>
<dbReference type="GO" id="GO:0050776">
    <property type="term" value="P:regulation of immune response"/>
    <property type="evidence" value="ECO:0000318"/>
    <property type="project" value="GO_Central"/>
</dbReference>
<dbReference type="InterPro" id="IPR036691">
    <property type="entry name" value="Endo/exonu/phosph_ase_sf"/>
</dbReference>
<evidence type="ECO:0000256" key="7">
    <source>
        <dbReference type="ARBA" id="ARBA00023130"/>
    </source>
</evidence>
<evidence type="ECO:0000256" key="6">
    <source>
        <dbReference type="ARBA" id="ARBA00022859"/>
    </source>
</evidence>
<evidence type="ECO:0000256" key="3">
    <source>
        <dbReference type="ARBA" id="ARBA00008734"/>
    </source>
</evidence>
<evidence type="ECO:0000259" key="12">
    <source>
        <dbReference type="PROSITE" id="PS50001"/>
    </source>
</evidence>
<dbReference type="PROSITE" id="PS50001">
    <property type="entry name" value="SH2"/>
    <property type="match status" value="1"/>
</dbReference>
<dbReference type="InParanoid" id="B3S7K0"/>
<dbReference type="Pfam" id="PF22669">
    <property type="entry name" value="Exo_endo_phos2"/>
    <property type="match status" value="1"/>
</dbReference>
<reference evidence="13 14" key="1">
    <citation type="journal article" date="2008" name="Nature">
        <title>The Trichoplax genome and the nature of placozoans.</title>
        <authorList>
            <person name="Srivastava M."/>
            <person name="Begovic E."/>
            <person name="Chapman J."/>
            <person name="Putnam N.H."/>
            <person name="Hellsten U."/>
            <person name="Kawashima T."/>
            <person name="Kuo A."/>
            <person name="Mitros T."/>
            <person name="Salamov A."/>
            <person name="Carpenter M.L."/>
            <person name="Signorovitch A.Y."/>
            <person name="Moreno M.A."/>
            <person name="Kamm K."/>
            <person name="Grimwood J."/>
            <person name="Schmutz J."/>
            <person name="Shapiro H."/>
            <person name="Grigoriev I.V."/>
            <person name="Buss L.W."/>
            <person name="Schierwater B."/>
            <person name="Dellaporta S.L."/>
            <person name="Rokhsar D.S."/>
        </authorList>
    </citation>
    <scope>NUCLEOTIDE SEQUENCE [LARGE SCALE GENOMIC DNA]</scope>
    <source>
        <strain evidence="13 14">Grell-BS-1999</strain>
    </source>
</reference>
<evidence type="ECO:0000256" key="10">
    <source>
        <dbReference type="PROSITE-ProRule" id="PRU00191"/>
    </source>
</evidence>
<dbReference type="EMBL" id="DS985254">
    <property type="protein sequence ID" value="EDV21304.1"/>
    <property type="molecule type" value="Genomic_DNA"/>
</dbReference>
<dbReference type="SUPFAM" id="SSF55550">
    <property type="entry name" value="SH2 domain"/>
    <property type="match status" value="1"/>
</dbReference>
<dbReference type="GO" id="GO:0016020">
    <property type="term" value="C:membrane"/>
    <property type="evidence" value="ECO:0007669"/>
    <property type="project" value="UniProtKB-SubCell"/>
</dbReference>
<dbReference type="GO" id="GO:0005856">
    <property type="term" value="C:cytoskeleton"/>
    <property type="evidence" value="ECO:0007669"/>
    <property type="project" value="UniProtKB-SubCell"/>
</dbReference>
<dbReference type="Gene3D" id="3.60.10.10">
    <property type="entry name" value="Endonuclease/exonuclease/phosphatase"/>
    <property type="match status" value="1"/>
</dbReference>
<dbReference type="GeneID" id="6757484"/>
<dbReference type="STRING" id="10228.B3S7K0"/>
<dbReference type="GO" id="GO:0045087">
    <property type="term" value="P:innate immune response"/>
    <property type="evidence" value="ECO:0007669"/>
    <property type="project" value="UniProtKB-KW"/>
</dbReference>
<dbReference type="GO" id="GO:0002250">
    <property type="term" value="P:adaptive immune response"/>
    <property type="evidence" value="ECO:0007669"/>
    <property type="project" value="UniProtKB-KW"/>
</dbReference>
<dbReference type="AlphaFoldDB" id="B3S7K0"/>
<evidence type="ECO:0000256" key="2">
    <source>
        <dbReference type="ARBA" id="ARBA00004245"/>
    </source>
</evidence>
<dbReference type="PhylomeDB" id="B3S7K0"/>
<evidence type="ECO:0000256" key="1">
    <source>
        <dbReference type="ARBA" id="ARBA00004170"/>
    </source>
</evidence>
<gene>
    <name evidence="13" type="ORF">TRIADDRAFT_60194</name>
</gene>
<dbReference type="Pfam" id="PF00017">
    <property type="entry name" value="SH2"/>
    <property type="match status" value="1"/>
</dbReference>
<dbReference type="SMART" id="SM00128">
    <property type="entry name" value="IPPc"/>
    <property type="match status" value="1"/>
</dbReference>
<evidence type="ECO:0000313" key="13">
    <source>
        <dbReference type="EMBL" id="EDV21304.1"/>
    </source>
</evidence>
<feature type="domain" description="SH2" evidence="12">
    <location>
        <begin position="14"/>
        <end position="113"/>
    </location>
</feature>